<reference evidence="1 2" key="1">
    <citation type="submission" date="2019-07" db="EMBL/GenBank/DDBJ databases">
        <title>Draft genome for Aliikangiella sp. M105.</title>
        <authorList>
            <person name="Wang G."/>
        </authorList>
    </citation>
    <scope>NUCLEOTIDE SEQUENCE [LARGE SCALE GENOMIC DNA]</scope>
    <source>
        <strain evidence="1 2">M105</strain>
    </source>
</reference>
<name>A0A545U0F9_9GAMM</name>
<gene>
    <name evidence="1" type="ORF">FLL46_24555</name>
</gene>
<accession>A0A545U0F9</accession>
<protein>
    <submittedName>
        <fullName evidence="1">Uncharacterized protein</fullName>
    </submittedName>
</protein>
<dbReference type="EMBL" id="VIKS01000015">
    <property type="protein sequence ID" value="TQV82945.1"/>
    <property type="molecule type" value="Genomic_DNA"/>
</dbReference>
<evidence type="ECO:0000313" key="1">
    <source>
        <dbReference type="EMBL" id="TQV82945.1"/>
    </source>
</evidence>
<evidence type="ECO:0000313" key="2">
    <source>
        <dbReference type="Proteomes" id="UP000315439"/>
    </source>
</evidence>
<dbReference type="AlphaFoldDB" id="A0A545U0F9"/>
<proteinExistence type="predicted"/>
<comment type="caution">
    <text evidence="1">The sequence shown here is derived from an EMBL/GenBank/DDBJ whole genome shotgun (WGS) entry which is preliminary data.</text>
</comment>
<dbReference type="Proteomes" id="UP000315439">
    <property type="component" value="Unassembled WGS sequence"/>
</dbReference>
<organism evidence="1 2">
    <name type="scientific">Aliikangiella coralliicola</name>
    <dbReference type="NCBI Taxonomy" id="2592383"/>
    <lineage>
        <taxon>Bacteria</taxon>
        <taxon>Pseudomonadati</taxon>
        <taxon>Pseudomonadota</taxon>
        <taxon>Gammaproteobacteria</taxon>
        <taxon>Oceanospirillales</taxon>
        <taxon>Pleioneaceae</taxon>
        <taxon>Aliikangiella</taxon>
    </lineage>
</organism>
<sequence length="135" mass="15644">MSDQKVLDTFLGCWQVFDVKNPDHPVRKEWYPNPDVMFEVNQIEDKLAVKISVLPTGGTYDGERYLEEVEFILEGNEIIAPRKEVGNELEFQEKASMDDEGYMVHWLDWFSNINGEITKISTGSYKCKQISCNDK</sequence>
<keyword evidence="2" id="KW-1185">Reference proteome</keyword>
<dbReference type="RefSeq" id="WP_142934705.1">
    <property type="nucleotide sequence ID" value="NZ_ML660171.1"/>
</dbReference>